<dbReference type="InterPro" id="IPR039999">
    <property type="entry name" value="LYAR"/>
</dbReference>
<feature type="domain" description="Cell growth-regulating nucleolar protein-like winged helix" evidence="3">
    <location>
        <begin position="29"/>
        <end position="101"/>
    </location>
</feature>
<protein>
    <recommendedName>
        <fullName evidence="3">Cell growth-regulating nucleolar protein-like winged helix domain-containing protein</fullName>
    </recommendedName>
</protein>
<keyword evidence="2" id="KW-0539">Nucleus</keyword>
<sequence length="106" mass="12179">MESQKTKQRRVRVLQMNQPMVVTLKVPVNKKIKWKKIITKALKTNSDGVMKLKKLQKLVTKELQECGLTEDKEGLRVTLLDKIASSSRFSVDGKRIRLVANNEKES</sequence>
<evidence type="ECO:0000259" key="3">
    <source>
        <dbReference type="Pfam" id="PF25879"/>
    </source>
</evidence>
<dbReference type="GO" id="GO:0000122">
    <property type="term" value="P:negative regulation of transcription by RNA polymerase II"/>
    <property type="evidence" value="ECO:0007669"/>
    <property type="project" value="TreeGrafter"/>
</dbReference>
<name>A0A0A8XS57_ARUDO</name>
<dbReference type="EMBL" id="GBRH01281224">
    <property type="protein sequence ID" value="JAD16671.1"/>
    <property type="molecule type" value="Transcribed_RNA"/>
</dbReference>
<dbReference type="GO" id="GO:0003677">
    <property type="term" value="F:DNA binding"/>
    <property type="evidence" value="ECO:0007669"/>
    <property type="project" value="InterPro"/>
</dbReference>
<evidence type="ECO:0000256" key="2">
    <source>
        <dbReference type="ARBA" id="ARBA00023242"/>
    </source>
</evidence>
<dbReference type="PANTHER" id="PTHR13100">
    <property type="entry name" value="CELL GROWTH-REGULATING NUCLEOLAR PROTEIN LYAR"/>
    <property type="match status" value="1"/>
</dbReference>
<dbReference type="GO" id="GO:0005730">
    <property type="term" value="C:nucleolus"/>
    <property type="evidence" value="ECO:0007669"/>
    <property type="project" value="TreeGrafter"/>
</dbReference>
<reference evidence="4" key="1">
    <citation type="submission" date="2014-09" db="EMBL/GenBank/DDBJ databases">
        <authorList>
            <person name="Magalhaes I.L.F."/>
            <person name="Oliveira U."/>
            <person name="Santos F.R."/>
            <person name="Vidigal T.H.D.A."/>
            <person name="Brescovit A.D."/>
            <person name="Santos A.J."/>
        </authorList>
    </citation>
    <scope>NUCLEOTIDE SEQUENCE</scope>
    <source>
        <tissue evidence="4">Shoot tissue taken approximately 20 cm above the soil surface</tissue>
    </source>
</reference>
<dbReference type="GO" id="GO:0006364">
    <property type="term" value="P:rRNA processing"/>
    <property type="evidence" value="ECO:0007669"/>
    <property type="project" value="TreeGrafter"/>
</dbReference>
<proteinExistence type="predicted"/>
<dbReference type="Pfam" id="PF25879">
    <property type="entry name" value="WHD_LYAR"/>
    <property type="match status" value="1"/>
</dbReference>
<dbReference type="InterPro" id="IPR058719">
    <property type="entry name" value="WHD_LYAR"/>
</dbReference>
<accession>A0A0A8XS57</accession>
<reference evidence="4" key="2">
    <citation type="journal article" date="2015" name="Data Brief">
        <title>Shoot transcriptome of the giant reed, Arundo donax.</title>
        <authorList>
            <person name="Barrero R.A."/>
            <person name="Guerrero F.D."/>
            <person name="Moolhuijzen P."/>
            <person name="Goolsby J.A."/>
            <person name="Tidwell J."/>
            <person name="Bellgard S.E."/>
            <person name="Bellgard M.I."/>
        </authorList>
    </citation>
    <scope>NUCLEOTIDE SEQUENCE</scope>
    <source>
        <tissue evidence="4">Shoot tissue taken approximately 20 cm above the soil surface</tissue>
    </source>
</reference>
<evidence type="ECO:0000313" key="4">
    <source>
        <dbReference type="EMBL" id="JAD16671.1"/>
    </source>
</evidence>
<dbReference type="AlphaFoldDB" id="A0A0A8XS57"/>
<comment type="subcellular location">
    <subcellularLocation>
        <location evidence="1">Nucleus</location>
    </subcellularLocation>
</comment>
<organism evidence="4">
    <name type="scientific">Arundo donax</name>
    <name type="common">Giant reed</name>
    <name type="synonym">Donax arundinaceus</name>
    <dbReference type="NCBI Taxonomy" id="35708"/>
    <lineage>
        <taxon>Eukaryota</taxon>
        <taxon>Viridiplantae</taxon>
        <taxon>Streptophyta</taxon>
        <taxon>Embryophyta</taxon>
        <taxon>Tracheophyta</taxon>
        <taxon>Spermatophyta</taxon>
        <taxon>Magnoliopsida</taxon>
        <taxon>Liliopsida</taxon>
        <taxon>Poales</taxon>
        <taxon>Poaceae</taxon>
        <taxon>PACMAD clade</taxon>
        <taxon>Arundinoideae</taxon>
        <taxon>Arundineae</taxon>
        <taxon>Arundo</taxon>
    </lineage>
</organism>
<dbReference type="PANTHER" id="PTHR13100:SF10">
    <property type="entry name" value="CELL GROWTH-REGULATING NUCLEOLAR PROTEIN"/>
    <property type="match status" value="1"/>
</dbReference>
<evidence type="ECO:0000256" key="1">
    <source>
        <dbReference type="ARBA" id="ARBA00004123"/>
    </source>
</evidence>